<organism evidence="1 2">
    <name type="scientific">Geoalkalibacter subterraneus</name>
    <dbReference type="NCBI Taxonomy" id="483547"/>
    <lineage>
        <taxon>Bacteria</taxon>
        <taxon>Pseudomonadati</taxon>
        <taxon>Thermodesulfobacteriota</taxon>
        <taxon>Desulfuromonadia</taxon>
        <taxon>Desulfuromonadales</taxon>
        <taxon>Geoalkalibacteraceae</taxon>
        <taxon>Geoalkalibacter</taxon>
    </lineage>
</organism>
<dbReference type="EMBL" id="CP010311">
    <property type="protein sequence ID" value="AJF06181.1"/>
    <property type="molecule type" value="Genomic_DNA"/>
</dbReference>
<dbReference type="Proteomes" id="UP000035036">
    <property type="component" value="Chromosome"/>
</dbReference>
<dbReference type="STRING" id="483547.GSUB_05865"/>
<dbReference type="KEGG" id="gsb:GSUB_05865"/>
<dbReference type="HOGENOM" id="CLU_2301817_0_0_7"/>
<evidence type="ECO:0000313" key="1">
    <source>
        <dbReference type="EMBL" id="AJF06181.1"/>
    </source>
</evidence>
<evidence type="ECO:0000313" key="2">
    <source>
        <dbReference type="Proteomes" id="UP000035036"/>
    </source>
</evidence>
<accession>A0A0B5FRI5</accession>
<dbReference type="AlphaFoldDB" id="A0A0B5FRI5"/>
<proteinExistence type="predicted"/>
<gene>
    <name evidence="1" type="ORF">GSUB_05865</name>
</gene>
<name>A0A0B5FRI5_9BACT</name>
<protein>
    <submittedName>
        <fullName evidence="1">Uncharacterized protein</fullName>
    </submittedName>
</protein>
<keyword evidence="2" id="KW-1185">Reference proteome</keyword>
<sequence length="100" mass="10396">MVTQQRDVSLKKSHPVLWYGAGPAIQCPGQNAKKAPVLHGAFLVSPHLPWAVGLTTSTNQVGFSQAASGVPLKGGLAHSNPLGIPIQNYSAWAFLASPVG</sequence>
<reference evidence="1 2" key="1">
    <citation type="journal article" date="2015" name="Genome Announc.">
        <title>Genomes of Geoalkalibacter ferrihydriticus Z-0531T and Geoalkalibacter subterraneus Red1T, Two Haloalkaliphilic Metal-Reducing Deltaproteobacteria.</title>
        <authorList>
            <person name="Badalamenti J.P."/>
            <person name="Krajmalnik-Brown R."/>
            <person name="Torres C.I."/>
            <person name="Bond D.R."/>
        </authorList>
    </citation>
    <scope>NUCLEOTIDE SEQUENCE [LARGE SCALE GENOMIC DNA]</scope>
    <source>
        <strain evidence="1 2">Red1</strain>
    </source>
</reference>